<proteinExistence type="predicted"/>
<reference evidence="3 4" key="1">
    <citation type="journal article" date="2018" name="G3 (Bethesda)">
        <title>Phylogenetic and Phylogenomic Definition of Rhizopus Species.</title>
        <authorList>
            <person name="Gryganskyi A.P."/>
            <person name="Golan J."/>
            <person name="Dolatabadi S."/>
            <person name="Mondo S."/>
            <person name="Robb S."/>
            <person name="Idnurm A."/>
            <person name="Muszewska A."/>
            <person name="Steczkiewicz K."/>
            <person name="Masonjones S."/>
            <person name="Liao H.L."/>
            <person name="Gajdeczka M.T."/>
            <person name="Anike F."/>
            <person name="Vuek A."/>
            <person name="Anishchenko I.M."/>
            <person name="Voigt K."/>
            <person name="de Hoog G.S."/>
            <person name="Smith M.E."/>
            <person name="Heitman J."/>
            <person name="Vilgalys R."/>
            <person name="Stajich J.E."/>
        </authorList>
    </citation>
    <scope>NUCLEOTIDE SEQUENCE [LARGE SCALE GENOMIC DNA]</scope>
    <source>
        <strain evidence="3 4">LSU 92-RS-03</strain>
    </source>
</reference>
<keyword evidence="4" id="KW-1185">Reference proteome</keyword>
<accession>A0A367KJL1</accession>
<keyword evidence="1" id="KW-0175">Coiled coil</keyword>
<comment type="caution">
    <text evidence="3">The sequence shown here is derived from an EMBL/GenBank/DDBJ whole genome shotgun (WGS) entry which is preliminary data.</text>
</comment>
<organism evidence="3 4">
    <name type="scientific">Rhizopus stolonifer</name>
    <name type="common">Rhizopus nigricans</name>
    <dbReference type="NCBI Taxonomy" id="4846"/>
    <lineage>
        <taxon>Eukaryota</taxon>
        <taxon>Fungi</taxon>
        <taxon>Fungi incertae sedis</taxon>
        <taxon>Mucoromycota</taxon>
        <taxon>Mucoromycotina</taxon>
        <taxon>Mucoromycetes</taxon>
        <taxon>Mucorales</taxon>
        <taxon>Mucorineae</taxon>
        <taxon>Rhizopodaceae</taxon>
        <taxon>Rhizopus</taxon>
    </lineage>
</organism>
<name>A0A367KJL1_RHIST</name>
<dbReference type="STRING" id="4846.A0A367KJL1"/>
<evidence type="ECO:0000256" key="1">
    <source>
        <dbReference type="SAM" id="Coils"/>
    </source>
</evidence>
<feature type="compositionally biased region" description="Polar residues" evidence="2">
    <location>
        <begin position="346"/>
        <end position="372"/>
    </location>
</feature>
<evidence type="ECO:0000256" key="2">
    <source>
        <dbReference type="SAM" id="MobiDB-lite"/>
    </source>
</evidence>
<dbReference type="Proteomes" id="UP000253551">
    <property type="component" value="Unassembled WGS sequence"/>
</dbReference>
<dbReference type="AlphaFoldDB" id="A0A367KJL1"/>
<feature type="region of interest" description="Disordered" evidence="2">
    <location>
        <begin position="346"/>
        <end position="489"/>
    </location>
</feature>
<gene>
    <name evidence="3" type="ORF">CU098_001576</name>
</gene>
<feature type="coiled-coil region" evidence="1">
    <location>
        <begin position="74"/>
        <end position="101"/>
    </location>
</feature>
<feature type="region of interest" description="Disordered" evidence="2">
    <location>
        <begin position="255"/>
        <end position="278"/>
    </location>
</feature>
<evidence type="ECO:0000313" key="3">
    <source>
        <dbReference type="EMBL" id="RCI02357.1"/>
    </source>
</evidence>
<dbReference type="EMBL" id="PJQM01001430">
    <property type="protein sequence ID" value="RCI02357.1"/>
    <property type="molecule type" value="Genomic_DNA"/>
</dbReference>
<protein>
    <submittedName>
        <fullName evidence="3">Uncharacterized protein</fullName>
    </submittedName>
</protein>
<evidence type="ECO:0000313" key="4">
    <source>
        <dbReference type="Proteomes" id="UP000253551"/>
    </source>
</evidence>
<feature type="compositionally biased region" description="Basic and acidic residues" evidence="2">
    <location>
        <begin position="255"/>
        <end position="274"/>
    </location>
</feature>
<sequence>MNNVESLKSRIIKTDKLLSNLTAAREELQVQTNTIKSLQDSLASSLKSTKKYQTEFSLLETKYNNLKNLQNGNTNDLSTKLQSTEQKINVLMQEKNKAESNAQSRILYIQQLEAKCEALQKGSGGNQQNTELKKLHQELNDKNKELTQLKSELEEERESSEKTEDVLMELQIDNDMLKADYEEKVAEFKAYKEKHALMQQKSTPPTFSQDVLTSRLFKAEEKAKRAEEKLIKAEEKALKDKEELTKAEDRALKAEDRAAKAEDRAAKAEERAYRAENNNRPASIANNSEELDALRLKYRGLQADLNMTKSYNEHLQQQLRALLLKEDNIYEDSGSSSVPLPLSPQTIPHQVQATPSTSAQLQTNITPETKTTPLERPRPPLKTSNSKVPSIYMKKNLLTIPEHKKENPHSKNQPTVPPIQKSARNLHQPSSNSSSNAQQTTILQVDRRRLSSHSQDSFSETLPYDSVENPQKRKRIETSPTMPKSDRSALRVSGMIPPAPVIQQRPPTKGKKTMTKLERFVNSRNPSKIIGTKQTPVSKKKTQMEVLPVVEDDHTAKKAKVDNKYLKIADQATSTKHVIPTCIDVNSELDAILSEMEACFEKIKSVANPSNLSDTTFGIMGGMRIKVPGTIDKREKLYAWLLWVLVYDNKEIYQKVTQKIYNIIVQRCHTAKQQSIMMRYTRTLAILFKEKDDMKRMQDLCFDVIRHSKSHINTMNLLQNIACIYKDCLQGVKKEQDIGEHLVRQSICSVVKFIVSSFVGSTALKENINATYLRIISLLEWPEPENTLNLDAAIQAVSLTLKDANFKTLHYKEQGGFEHIRFCIVKSLELLFRMVNDWPRTYDYIETTLWPLLQMNKVDNICLELFGKLGSFGLNKLPEGGSDHPHVNLLLKSFVKIINIDSNGNTAASKLQDLKLLQHTAVDGIILLAKNKPEYIKLVKKWLSRN</sequence>
<dbReference type="OrthoDB" id="2238957at2759"/>